<keyword evidence="1" id="KW-0812">Transmembrane</keyword>
<dbReference type="STRING" id="1849968.A8C32_19040"/>
<evidence type="ECO:0000259" key="3">
    <source>
        <dbReference type="Pfam" id="PF16344"/>
    </source>
</evidence>
<dbReference type="InterPro" id="IPR032508">
    <property type="entry name" value="FecR_C"/>
</dbReference>
<evidence type="ECO:0000256" key="1">
    <source>
        <dbReference type="SAM" id="Phobius"/>
    </source>
</evidence>
<gene>
    <name evidence="4" type="ORF">A8C32_19040</name>
</gene>
<dbReference type="RefSeq" id="WP_069831017.1">
    <property type="nucleotide sequence ID" value="NZ_MDJD01000049.1"/>
</dbReference>
<proteinExistence type="predicted"/>
<keyword evidence="5" id="KW-1185">Reference proteome</keyword>
<accession>A0A1E5T420</accession>
<reference evidence="4 5" key="1">
    <citation type="submission" date="2016-05" db="EMBL/GenBank/DDBJ databases">
        <title>Draft Genome Sequence of Algibacter sp. Strain SK-16 Isolated from the Surface Water of Aburatsubo Inlet.</title>
        <authorList>
            <person name="Wong S.-K."/>
            <person name="Yoshizawa S."/>
            <person name="Nakajima Y."/>
            <person name="Ogura Y."/>
            <person name="Tetsuya H."/>
            <person name="Hamasaki K."/>
        </authorList>
    </citation>
    <scope>NUCLEOTIDE SEQUENCE [LARGE SCALE GENOMIC DNA]</scope>
    <source>
        <strain evidence="4 5">SK-16</strain>
    </source>
</reference>
<dbReference type="AlphaFoldDB" id="A0A1E5T420"/>
<dbReference type="EMBL" id="MDJD01000049">
    <property type="protein sequence ID" value="OEK06128.1"/>
    <property type="molecule type" value="Genomic_DNA"/>
</dbReference>
<evidence type="ECO:0000259" key="2">
    <source>
        <dbReference type="Pfam" id="PF04773"/>
    </source>
</evidence>
<dbReference type="InterPro" id="IPR006860">
    <property type="entry name" value="FecR"/>
</dbReference>
<feature type="domain" description="FecR protein" evidence="2">
    <location>
        <begin position="175"/>
        <end position="270"/>
    </location>
</feature>
<comment type="caution">
    <text evidence="4">The sequence shown here is derived from an EMBL/GenBank/DDBJ whole genome shotgun (WGS) entry which is preliminary data.</text>
</comment>
<evidence type="ECO:0000313" key="4">
    <source>
        <dbReference type="EMBL" id="OEK06128.1"/>
    </source>
</evidence>
<evidence type="ECO:0000313" key="5">
    <source>
        <dbReference type="Proteomes" id="UP000095713"/>
    </source>
</evidence>
<feature type="domain" description="Protein FecR C-terminal" evidence="3">
    <location>
        <begin position="318"/>
        <end position="386"/>
    </location>
</feature>
<keyword evidence="1" id="KW-0472">Membrane</keyword>
<dbReference type="PANTHER" id="PTHR30273">
    <property type="entry name" value="PERIPLASMIC SIGNAL SENSOR AND SIGMA FACTOR ACTIVATOR FECR-RELATED"/>
    <property type="match status" value="1"/>
</dbReference>
<sequence>MDSRKKAIVRLKKALDIFFKKDNDVSSTGTFKTEDSEYLKSVVSKQELYNTINTEKAWTQFEQKIKTSKNTTPKPTTSIWQSTLKYAAIAIGISFGLFFFIQNQTEENKHQLTTKQQEKTIQLNILGESTKYIKTSGNTEITNANGEIIAFQNGKEINYNTIDHNSQKEQLIQEIKVPYGQTLRIILSDGTKVYCDAGTKLQFPTKFPKTGERKVSLSGQAFFDVVSDVKNPFIVNTNSMDVRVLGTQFNVSAYDNNSTTQTVLVEGLVKIKLKHTLANTTKLISLVPGQMATYNEHSKRALVKTVNTYNHTAWISQKLIFKETPFISILKTLERRFNVTIINKNKALDHEIFTAKFTDETLDQILNAFKTDNDLSYTIKNDQVLIK</sequence>
<dbReference type="PANTHER" id="PTHR30273:SF2">
    <property type="entry name" value="PROTEIN FECR"/>
    <property type="match status" value="1"/>
</dbReference>
<dbReference type="Pfam" id="PF04773">
    <property type="entry name" value="FecR"/>
    <property type="match status" value="1"/>
</dbReference>
<protein>
    <recommendedName>
        <fullName evidence="6">Iron dicitrate transport regulator FecR</fullName>
    </recommendedName>
</protein>
<keyword evidence="1" id="KW-1133">Transmembrane helix</keyword>
<name>A0A1E5T420_9FLAO</name>
<dbReference type="InterPro" id="IPR012373">
    <property type="entry name" value="Ferrdict_sens_TM"/>
</dbReference>
<dbReference type="Pfam" id="PF16344">
    <property type="entry name" value="FecR_C"/>
    <property type="match status" value="1"/>
</dbReference>
<dbReference type="Proteomes" id="UP000095713">
    <property type="component" value="Unassembled WGS sequence"/>
</dbReference>
<organism evidence="4 5">
    <name type="scientific">Flavivirga aquatica</name>
    <dbReference type="NCBI Taxonomy" id="1849968"/>
    <lineage>
        <taxon>Bacteria</taxon>
        <taxon>Pseudomonadati</taxon>
        <taxon>Bacteroidota</taxon>
        <taxon>Flavobacteriia</taxon>
        <taxon>Flavobacteriales</taxon>
        <taxon>Flavobacteriaceae</taxon>
        <taxon>Flavivirga</taxon>
    </lineage>
</organism>
<dbReference type="GO" id="GO:0016989">
    <property type="term" value="F:sigma factor antagonist activity"/>
    <property type="evidence" value="ECO:0007669"/>
    <property type="project" value="TreeGrafter"/>
</dbReference>
<evidence type="ECO:0008006" key="6">
    <source>
        <dbReference type="Google" id="ProtNLM"/>
    </source>
</evidence>
<feature type="transmembrane region" description="Helical" evidence="1">
    <location>
        <begin position="83"/>
        <end position="101"/>
    </location>
</feature>
<dbReference type="Gene3D" id="2.60.120.1440">
    <property type="match status" value="1"/>
</dbReference>
<dbReference type="OrthoDB" id="704021at2"/>
<dbReference type="Gene3D" id="3.55.50.30">
    <property type="match status" value="1"/>
</dbReference>